<evidence type="ECO:0000313" key="3">
    <source>
        <dbReference type="Proteomes" id="UP000685013"/>
    </source>
</evidence>
<keyword evidence="1" id="KW-0472">Membrane</keyword>
<evidence type="ECO:0000313" key="2">
    <source>
        <dbReference type="EMBL" id="KAG6600814.1"/>
    </source>
</evidence>
<feature type="non-terminal residue" evidence="2">
    <location>
        <position position="1"/>
    </location>
</feature>
<proteinExistence type="predicted"/>
<dbReference type="EMBL" id="JAGKQH010000004">
    <property type="protein sequence ID" value="KAG6600814.1"/>
    <property type="molecule type" value="Genomic_DNA"/>
</dbReference>
<dbReference type="Proteomes" id="UP000685013">
    <property type="component" value="Chromosome 4"/>
</dbReference>
<reference evidence="2 3" key="1">
    <citation type="journal article" date="2021" name="Hortic Res">
        <title>The domestication of Cucurbita argyrosperma as revealed by the genome of its wild relative.</title>
        <authorList>
            <person name="Barrera-Redondo J."/>
            <person name="Sanchez-de la Vega G."/>
            <person name="Aguirre-Liguori J.A."/>
            <person name="Castellanos-Morales G."/>
            <person name="Gutierrez-Guerrero Y.T."/>
            <person name="Aguirre-Dugua X."/>
            <person name="Aguirre-Planter E."/>
            <person name="Tenaillon M.I."/>
            <person name="Lira-Saade R."/>
            <person name="Eguiarte L.E."/>
        </authorList>
    </citation>
    <scope>NUCLEOTIDE SEQUENCE [LARGE SCALE GENOMIC DNA]</scope>
    <source>
        <strain evidence="2">JBR-2021</strain>
    </source>
</reference>
<sequence>MRVGVERGRNGGNGTKRQAGGAVVAAAIFFICLIFVLSRMTLSSAAVRGVNVPTLTKSATLHRKTHVFETEEVFKPPAGFKIHADVADIVYEDDKRVVHTGPNPLHN</sequence>
<dbReference type="PANTHER" id="PTHR34545:SF7">
    <property type="entry name" value="CLAVATA3_ESR (CLE)-RELATED PROTEIN 16"/>
    <property type="match status" value="1"/>
</dbReference>
<name>A0AAV6NNV9_9ROSI</name>
<accession>A0AAV6NNV9</accession>
<dbReference type="InterPro" id="IPR033249">
    <property type="entry name" value="CLE_plant"/>
</dbReference>
<keyword evidence="1" id="KW-0812">Transmembrane</keyword>
<gene>
    <name evidence="2" type="primary">CLE16</name>
    <name evidence="2" type="ORF">SDJN03_06047</name>
</gene>
<keyword evidence="3" id="KW-1185">Reference proteome</keyword>
<dbReference type="GO" id="GO:0048731">
    <property type="term" value="P:system development"/>
    <property type="evidence" value="ECO:0007669"/>
    <property type="project" value="InterPro"/>
</dbReference>
<evidence type="ECO:0000256" key="1">
    <source>
        <dbReference type="SAM" id="Phobius"/>
    </source>
</evidence>
<comment type="caution">
    <text evidence="2">The sequence shown here is derived from an EMBL/GenBank/DDBJ whole genome shotgun (WGS) entry which is preliminary data.</text>
</comment>
<feature type="transmembrane region" description="Helical" evidence="1">
    <location>
        <begin position="20"/>
        <end position="38"/>
    </location>
</feature>
<protein>
    <submittedName>
        <fullName evidence="2">CLAVATA3/ESR (CLE)-related protein 16</fullName>
    </submittedName>
</protein>
<dbReference type="AlphaFoldDB" id="A0AAV6NNV9"/>
<dbReference type="PANTHER" id="PTHR34545">
    <property type="entry name" value="CLAVATA3/ESR (CLE)-RELATED PROTEIN 22"/>
    <property type="match status" value="1"/>
</dbReference>
<organism evidence="2 3">
    <name type="scientific">Cucurbita argyrosperma subsp. sororia</name>
    <dbReference type="NCBI Taxonomy" id="37648"/>
    <lineage>
        <taxon>Eukaryota</taxon>
        <taxon>Viridiplantae</taxon>
        <taxon>Streptophyta</taxon>
        <taxon>Embryophyta</taxon>
        <taxon>Tracheophyta</taxon>
        <taxon>Spermatophyta</taxon>
        <taxon>Magnoliopsida</taxon>
        <taxon>eudicotyledons</taxon>
        <taxon>Gunneridae</taxon>
        <taxon>Pentapetalae</taxon>
        <taxon>rosids</taxon>
        <taxon>fabids</taxon>
        <taxon>Cucurbitales</taxon>
        <taxon>Cucurbitaceae</taxon>
        <taxon>Cucurbiteae</taxon>
        <taxon>Cucurbita</taxon>
    </lineage>
</organism>
<keyword evidence="1" id="KW-1133">Transmembrane helix</keyword>